<evidence type="ECO:0000313" key="3">
    <source>
        <dbReference type="Proteomes" id="UP001642464"/>
    </source>
</evidence>
<evidence type="ECO:0000313" key="2">
    <source>
        <dbReference type="EMBL" id="CAK8995450.1"/>
    </source>
</evidence>
<dbReference type="Proteomes" id="UP001642464">
    <property type="component" value="Unassembled WGS sequence"/>
</dbReference>
<feature type="region of interest" description="Disordered" evidence="1">
    <location>
        <begin position="552"/>
        <end position="577"/>
    </location>
</feature>
<dbReference type="EMBL" id="CAXAMM010002245">
    <property type="protein sequence ID" value="CAK8995450.1"/>
    <property type="molecule type" value="Genomic_DNA"/>
</dbReference>
<name>A0ABP0I2D9_9DINO</name>
<feature type="compositionally biased region" description="Gly residues" evidence="1">
    <location>
        <begin position="932"/>
        <end position="942"/>
    </location>
</feature>
<proteinExistence type="predicted"/>
<sequence>MSGFERQLDVALSLGSIHASPRQPWESNVFLRQVFGNSPHSDLGALPAYRSLVVPPPSKRVKIESLPVSEKKVMIRDAVYDQVHQHPDTERANALLKWSEIFLLEPEATSPGRMLLRATGNSESIMRTLEDTFRKKSTSTIMQRAGSLGLFLAWFKLSHRFESFFPISEEVVYEYACDCRNTGKSASRVETLLGTLKYVGHAFQFPGAVEAASSARVEGASYDLFLTKAPRMRAKELTPAMLCWLEIACFALPSPMDRVAAGLCMLCAMGRLRSSDANRLRHASLIGRYYEGALSRTKTAKSKEKATSFLPLVCPAFGLLGRNWLHEFLLSRCELGLSDVPSLASRSNDITYVLVPSSSSLNEGKDRPMRSPELTDRLRAILGLGFSNEDITGVSSHSLKATLLSYMNVWGSALEVNEILGFHVNQMHGSAINYTRDALSHPIRLLVSMLADLREGKFVPDAPRDYTFPEKSMTIPVHQLFEQNTGLSVLEAAERMAGDRSVMPAAEAEKTAERLGRMMVLAGVTRAGLVEHLSDTEEYALYHSNMGDWVHGNKQDQPQVIDDSSSSSSDSSSGSDMLDSKAAFKARALEIGVADAELNRLSLLNLDSFGTLAYGCSYVPGQADDQPLIALIEKVCNSQPAPEDRLPVIRRLFFESYTLANADLRSRVDRKDDEQPRKLAQAERAARHKDQQARLTGLELTGELEPSNALVDLVFQMLEENQLRYIRWEQCTKRDQELLGIKHDPLWKPGSDGVVREVKQKTETLADTSSDLCLKYCLQRRSLALDQARLIDYDKMERWSRTMLEAYAALPIDGYKKVSLDQIQRADLELFKYLMKNSREGIRPAGGVAPLEAILDRAITAAEIRLLLAPLPAGSSSGTKRKHDEAEEDMSAGKLRGSVDEVTKLKRTIENLTGQVRNLKGRGSKPPSSSGKGKGPGRGGKGLMTRAFRSSVKMPAELMGQNPMTDSGEPICYSYNLNGCPDAAPGQRCTKGFKAMAVDQKANKHKQCYATVALDLANEEALQLLKSLLKPPGRVFYVHAAPPCGTCSKARDRKLKWAIRRLGVKEPKPLRSALHPHGLPSLRGLDLKRVTLANRIYANIALLLKQAIRAGAFVSIENPTRSWMWQTQWMLELIDEFSLFPVTCQQCMHGGKRDKWSTFYTNAEWLLPLAKECDGSHVHAPWGITKDGIKYKFNTAEEAEYPPVLCQRIAAAVHSAALSAGIQVVSQPNVVAPKAPPTKMAAAGRQPRGHRLPEVISEYKSTLFVSWPFSKPTKLPRFLSADEAAHLGVPSLTKVLTCESRKSADVEDPNNGVKWSAKLGILRTALELVEEAVQLSHPFDSSSAVTDDAKWNIFAVLVDGPEAVLRRRREALSHYAKRAVALQLEEDKLHEQLPEHRQKLVADKRTLLLAEMCRDAGVPDNGLLELQLAGTPLTGVSGSTGLFEDAEACQPAMDDVQLMKSSRWSRKMVAGRESNTMDMELNKDVWEITMKEVEKGWLQGPLSDSQVKSLVGPLYVVSPRFGLRQSDKVRPIDDMSISLVNSSFAASYSLELDGVDGIAVLARTMAGAVTDDGRVSLKLSDGSSLEGSLHFSLDVLPFGASAAVYSFNRFSKALQIIGSRLFSLTWTCYFDDFTQFDLAALGDSSQTTAEGFLDLVGWKFSMKDTKRCPMAASFSVLGVTVDLSASKSGIVVVRNKESRVLQIKQEIAEIIRSGSFSTAVASSLRGRVQFAESQTFGRAINLFMRACSSRAANTSPGTSLDENILGELRWAQCFIEDDRPRILKVDQSRVKVVIFTDACLEEGDTRAGVGMVAYVCKDQVPVKRYFFADEVPKEVLEKLQETTPKVISGLELMAAVMAIVLMKDHLLARRAFLFVDNE</sequence>
<feature type="region of interest" description="Disordered" evidence="1">
    <location>
        <begin position="873"/>
        <end position="893"/>
    </location>
</feature>
<keyword evidence="3" id="KW-1185">Reference proteome</keyword>
<feature type="compositionally biased region" description="Low complexity" evidence="1">
    <location>
        <begin position="562"/>
        <end position="577"/>
    </location>
</feature>
<protein>
    <submittedName>
        <fullName evidence="2">Cation channel sperm-associated protein 1</fullName>
    </submittedName>
</protein>
<accession>A0ABP0I2D9</accession>
<reference evidence="2 3" key="1">
    <citation type="submission" date="2024-02" db="EMBL/GenBank/DDBJ databases">
        <authorList>
            <person name="Chen Y."/>
            <person name="Shah S."/>
            <person name="Dougan E. K."/>
            <person name="Thang M."/>
            <person name="Chan C."/>
        </authorList>
    </citation>
    <scope>NUCLEOTIDE SEQUENCE [LARGE SCALE GENOMIC DNA]</scope>
</reference>
<evidence type="ECO:0000256" key="1">
    <source>
        <dbReference type="SAM" id="MobiDB-lite"/>
    </source>
</evidence>
<gene>
    <name evidence="2" type="ORF">SCF082_LOCUS4366</name>
</gene>
<feature type="non-terminal residue" evidence="2">
    <location>
        <position position="1878"/>
    </location>
</feature>
<feature type="region of interest" description="Disordered" evidence="1">
    <location>
        <begin position="910"/>
        <end position="943"/>
    </location>
</feature>
<organism evidence="2 3">
    <name type="scientific">Durusdinium trenchii</name>
    <dbReference type="NCBI Taxonomy" id="1381693"/>
    <lineage>
        <taxon>Eukaryota</taxon>
        <taxon>Sar</taxon>
        <taxon>Alveolata</taxon>
        <taxon>Dinophyceae</taxon>
        <taxon>Suessiales</taxon>
        <taxon>Symbiodiniaceae</taxon>
        <taxon>Durusdinium</taxon>
    </lineage>
</organism>
<comment type="caution">
    <text evidence="2">The sequence shown here is derived from an EMBL/GenBank/DDBJ whole genome shotgun (WGS) entry which is preliminary data.</text>
</comment>